<feature type="binding site" evidence="13">
    <location>
        <begin position="275"/>
        <end position="287"/>
    </location>
    <ligand>
        <name>NAD(+)</name>
        <dbReference type="ChEBI" id="CHEBI:57540"/>
    </ligand>
</feature>
<feature type="site" description="Important for catalysis" evidence="13">
    <location>
        <position position="139"/>
    </location>
</feature>
<dbReference type="NCBIfam" id="TIGR00169">
    <property type="entry name" value="leuB"/>
    <property type="match status" value="1"/>
</dbReference>
<reference evidence="16 17" key="1">
    <citation type="journal article" date="2024" name="ISME J.">
        <title>Staphylococcus epidermidis bacteriocin A37 kills natural competitors with a unique mechanism of action.</title>
        <authorList>
            <person name="Puls J.S."/>
            <person name="Winnerling B."/>
            <person name="Power J.J."/>
            <person name="Kruger A.M."/>
            <person name="Brajtenbach D."/>
            <person name="Johnson M."/>
            <person name="Bilici K."/>
            <person name="Camus L."/>
            <person name="Fliesswasser T."/>
            <person name="Schneider T."/>
            <person name="Sahl H.G."/>
            <person name="Ghosal D."/>
            <person name="Kubitscheck U."/>
            <person name="Heilbronner S."/>
            <person name="Grein F."/>
        </authorList>
    </citation>
    <scope>NUCLEOTIDE SEQUENCE [LARGE SCALE GENOMIC DNA]</scope>
    <source>
        <strain evidence="16 17">SCK7</strain>
    </source>
</reference>
<dbReference type="EMBL" id="CP133006">
    <property type="protein sequence ID" value="WZG08908.1"/>
    <property type="molecule type" value="Genomic_DNA"/>
</dbReference>
<comment type="cofactor">
    <cofactor evidence="13 14">
        <name>Mg(2+)</name>
        <dbReference type="ChEBI" id="CHEBI:18420"/>
    </cofactor>
    <cofactor evidence="13 14">
        <name>Mn(2+)</name>
        <dbReference type="ChEBI" id="CHEBI:29035"/>
    </cofactor>
    <text evidence="13 14">Binds 1 Mg(2+) or Mn(2+) ion per subunit.</text>
</comment>
<keyword evidence="7 13" id="KW-0028">Amino-acid biosynthesis</keyword>
<evidence type="ECO:0000256" key="1">
    <source>
        <dbReference type="ARBA" id="ARBA00000624"/>
    </source>
</evidence>
<feature type="binding site" evidence="13">
    <location>
        <position position="245"/>
    </location>
    <ligand>
        <name>Mg(2+)</name>
        <dbReference type="ChEBI" id="CHEBI:18420"/>
    </ligand>
</feature>
<evidence type="ECO:0000256" key="12">
    <source>
        <dbReference type="ARBA" id="ARBA00023304"/>
    </source>
</evidence>
<proteinExistence type="inferred from homology"/>
<comment type="catalytic activity">
    <reaction evidence="1 13 14">
        <text>(2R,3S)-3-isopropylmalate + NAD(+) = 4-methyl-2-oxopentanoate + CO2 + NADH</text>
        <dbReference type="Rhea" id="RHEA:32271"/>
        <dbReference type="ChEBI" id="CHEBI:16526"/>
        <dbReference type="ChEBI" id="CHEBI:17865"/>
        <dbReference type="ChEBI" id="CHEBI:35121"/>
        <dbReference type="ChEBI" id="CHEBI:57540"/>
        <dbReference type="ChEBI" id="CHEBI:57945"/>
        <dbReference type="EC" id="1.1.1.85"/>
    </reaction>
</comment>
<evidence type="ECO:0000256" key="6">
    <source>
        <dbReference type="ARBA" id="ARBA00022430"/>
    </source>
</evidence>
<accession>A0ABZ2WAG5</accession>
<dbReference type="PROSITE" id="PS00470">
    <property type="entry name" value="IDH_IMDH"/>
    <property type="match status" value="1"/>
</dbReference>
<evidence type="ECO:0000256" key="10">
    <source>
        <dbReference type="ARBA" id="ARBA00023002"/>
    </source>
</evidence>
<evidence type="ECO:0000259" key="15">
    <source>
        <dbReference type="SMART" id="SM01329"/>
    </source>
</evidence>
<comment type="subunit">
    <text evidence="5 13 14">Homodimer.</text>
</comment>
<comment type="cofactor">
    <cofactor evidence="2">
        <name>Mn(2+)</name>
        <dbReference type="ChEBI" id="CHEBI:29035"/>
    </cofactor>
</comment>
<evidence type="ECO:0000256" key="3">
    <source>
        <dbReference type="ARBA" id="ARBA00004762"/>
    </source>
</evidence>
<name>A0ABZ2WAG5_9STAP</name>
<evidence type="ECO:0000256" key="7">
    <source>
        <dbReference type="ARBA" id="ARBA00022605"/>
    </source>
</evidence>
<dbReference type="PANTHER" id="PTHR42979">
    <property type="entry name" value="3-ISOPROPYLMALATE DEHYDROGENASE"/>
    <property type="match status" value="1"/>
</dbReference>
<keyword evidence="11 13" id="KW-0520">NAD</keyword>
<dbReference type="InterPro" id="IPR024084">
    <property type="entry name" value="IsoPropMal-DH-like_dom"/>
</dbReference>
<evidence type="ECO:0000313" key="16">
    <source>
        <dbReference type="EMBL" id="WZG08908.1"/>
    </source>
</evidence>
<keyword evidence="8 13" id="KW-0479">Metal-binding</keyword>
<feature type="binding site" evidence="13">
    <location>
        <position position="241"/>
    </location>
    <ligand>
        <name>Mg(2+)</name>
        <dbReference type="ChEBI" id="CHEBI:18420"/>
    </ligand>
</feature>
<comment type="pathway">
    <text evidence="3 13 14">Amino-acid biosynthesis; L-leucine biosynthesis; L-leucine from 3-methyl-2-oxobutanoate: step 3/4.</text>
</comment>
<dbReference type="EC" id="1.1.1.85" evidence="13"/>
<dbReference type="RefSeq" id="WP_069824766.1">
    <property type="nucleotide sequence ID" value="NZ_CP133006.1"/>
</dbReference>
<dbReference type="Proteomes" id="UP001468345">
    <property type="component" value="Chromosome"/>
</dbReference>
<protein>
    <recommendedName>
        <fullName evidence="13">3-isopropylmalate dehydrogenase</fullName>
        <ecNumber evidence="13">1.1.1.85</ecNumber>
    </recommendedName>
    <alternativeName>
        <fullName evidence="13">3-IPM-DH</fullName>
    </alternativeName>
    <alternativeName>
        <fullName evidence="13">Beta-IPM dehydrogenase</fullName>
        <shortName evidence="13">IMDH</shortName>
    </alternativeName>
</protein>
<keyword evidence="13" id="KW-0464">Manganese</keyword>
<keyword evidence="17" id="KW-1185">Reference proteome</keyword>
<evidence type="ECO:0000256" key="9">
    <source>
        <dbReference type="ARBA" id="ARBA00022842"/>
    </source>
</evidence>
<feature type="site" description="Important for catalysis" evidence="13">
    <location>
        <position position="185"/>
    </location>
</feature>
<keyword evidence="9 13" id="KW-0460">Magnesium</keyword>
<feature type="binding site" evidence="13">
    <location>
        <position position="217"/>
    </location>
    <ligand>
        <name>Mg(2+)</name>
        <dbReference type="ChEBI" id="CHEBI:18420"/>
    </ligand>
</feature>
<dbReference type="SUPFAM" id="SSF53659">
    <property type="entry name" value="Isocitrate/Isopropylmalate dehydrogenase-like"/>
    <property type="match status" value="1"/>
</dbReference>
<evidence type="ECO:0000313" key="17">
    <source>
        <dbReference type="Proteomes" id="UP001468345"/>
    </source>
</evidence>
<keyword evidence="6 13" id="KW-0432">Leucine biosynthesis</keyword>
<organism evidence="16 17">
    <name type="scientific">Staphylococcus casei</name>
    <dbReference type="NCBI Taxonomy" id="201828"/>
    <lineage>
        <taxon>Bacteria</taxon>
        <taxon>Bacillati</taxon>
        <taxon>Bacillota</taxon>
        <taxon>Bacilli</taxon>
        <taxon>Bacillales</taxon>
        <taxon>Staphylococcaceae</taxon>
        <taxon>Staphylococcus</taxon>
    </lineage>
</organism>
<sequence length="346" mass="37915">MSYKIVALPGDGIGPEILNGSLEILELLSQSFNFNYELEQHDFGGIAIDNHGIPLPDSTLTACKNANAILLGAVGGPNWTDPNNRPEQGLLGIRKALGLFANIRPTTVTNGTSHLSPIKEERVAGTDFILVRELTGGIYFGEPKKWDDNNALDSLTYSRTEIDRIARVAFDLAQKRDKKLTSVDKENVLSSSKLWRKVINDVAQDYPEVEVNHLLVDACAMHLITNPSQFDVIVTENLFGDILSDEASVIPGSLGLSPSASFSERGPRLYEPIHGSAPDIANQDKANPFGMLLSVVMCLRESLNELEAAEKLETIIYELIKDGKTTSDLNGKYKTSEIFNFVKGKI</sequence>
<dbReference type="GO" id="GO:0003862">
    <property type="term" value="F:3-isopropylmalate dehydrogenase activity"/>
    <property type="evidence" value="ECO:0007669"/>
    <property type="project" value="UniProtKB-EC"/>
</dbReference>
<dbReference type="InterPro" id="IPR004429">
    <property type="entry name" value="Isopropylmalate_DH"/>
</dbReference>
<dbReference type="Gene3D" id="3.40.718.10">
    <property type="entry name" value="Isopropylmalate Dehydrogenase"/>
    <property type="match status" value="1"/>
</dbReference>
<keyword evidence="13" id="KW-0963">Cytoplasm</keyword>
<keyword evidence="12 13" id="KW-0100">Branched-chain amino acid biosynthesis</keyword>
<dbReference type="Pfam" id="PF00180">
    <property type="entry name" value="Iso_dh"/>
    <property type="match status" value="1"/>
</dbReference>
<evidence type="ECO:0000256" key="13">
    <source>
        <dbReference type="HAMAP-Rule" id="MF_01033"/>
    </source>
</evidence>
<comment type="function">
    <text evidence="13 14">Catalyzes the oxidation of 3-carboxy-2-hydroxy-4-methylpentanoate (3-isopropylmalate) to 3-carboxy-4-methyl-2-oxopentanoate. The product decarboxylates to 4-methyl-2 oxopentanoate.</text>
</comment>
<evidence type="ECO:0000256" key="5">
    <source>
        <dbReference type="ARBA" id="ARBA00011738"/>
    </source>
</evidence>
<comment type="similarity">
    <text evidence="4 13">Belongs to the isocitrate and isopropylmalate dehydrogenases family. LeuB type 1 subfamily.</text>
</comment>
<feature type="binding site" evidence="13">
    <location>
        <position position="94"/>
    </location>
    <ligand>
        <name>substrate</name>
    </ligand>
</feature>
<dbReference type="PANTHER" id="PTHR42979:SF1">
    <property type="entry name" value="3-ISOPROPYLMALATE DEHYDROGENASE"/>
    <property type="match status" value="1"/>
</dbReference>
<evidence type="ECO:0000256" key="8">
    <source>
        <dbReference type="ARBA" id="ARBA00022723"/>
    </source>
</evidence>
<evidence type="ECO:0000256" key="14">
    <source>
        <dbReference type="RuleBase" id="RU004445"/>
    </source>
</evidence>
<dbReference type="HAMAP" id="MF_01033">
    <property type="entry name" value="LeuB_type1"/>
    <property type="match status" value="1"/>
</dbReference>
<feature type="domain" description="Isopropylmalate dehydrogenase-like" evidence="15">
    <location>
        <begin position="4"/>
        <end position="342"/>
    </location>
</feature>
<feature type="binding site" evidence="13">
    <location>
        <position position="217"/>
    </location>
    <ligand>
        <name>substrate</name>
    </ligand>
</feature>
<comment type="subcellular location">
    <subcellularLocation>
        <location evidence="13">Cytoplasm</location>
    </subcellularLocation>
</comment>
<gene>
    <name evidence="13 16" type="primary">leuB</name>
    <name evidence="16" type="ORF">SHJJP9002_000809</name>
</gene>
<evidence type="ECO:0000256" key="11">
    <source>
        <dbReference type="ARBA" id="ARBA00023027"/>
    </source>
</evidence>
<dbReference type="SMART" id="SM01329">
    <property type="entry name" value="Iso_dh"/>
    <property type="match status" value="1"/>
</dbReference>
<comment type="caution">
    <text evidence="13">Lacks conserved residue(s) required for the propagation of feature annotation.</text>
</comment>
<evidence type="ECO:0000256" key="2">
    <source>
        <dbReference type="ARBA" id="ARBA00001936"/>
    </source>
</evidence>
<feature type="binding site" evidence="13">
    <location>
        <position position="104"/>
    </location>
    <ligand>
        <name>substrate</name>
    </ligand>
</feature>
<dbReference type="InterPro" id="IPR019818">
    <property type="entry name" value="IsoCit/isopropylmalate_DH_CS"/>
</dbReference>
<keyword evidence="10 13" id="KW-0560">Oxidoreductase</keyword>
<feature type="binding site" evidence="13">
    <location>
        <position position="132"/>
    </location>
    <ligand>
        <name>substrate</name>
    </ligand>
</feature>
<evidence type="ECO:0000256" key="4">
    <source>
        <dbReference type="ARBA" id="ARBA00008319"/>
    </source>
</evidence>